<dbReference type="GO" id="GO:0055085">
    <property type="term" value="P:transmembrane transport"/>
    <property type="evidence" value="ECO:0007669"/>
    <property type="project" value="InterPro"/>
</dbReference>
<dbReference type="PANTHER" id="PTHR35841:SF1">
    <property type="entry name" value="PHOSPHONATES-BINDING PERIPLASMIC PROTEIN"/>
    <property type="match status" value="1"/>
</dbReference>
<keyword evidence="5" id="KW-1185">Reference proteome</keyword>
<dbReference type="PANTHER" id="PTHR35841">
    <property type="entry name" value="PHOSPHONATES-BINDING PERIPLASMIC PROTEIN"/>
    <property type="match status" value="1"/>
</dbReference>
<dbReference type="RefSeq" id="WP_069365469.1">
    <property type="nucleotide sequence ID" value="NZ_CP012502.1"/>
</dbReference>
<dbReference type="STRING" id="632773.BBEV_2136"/>
<dbReference type="CDD" id="cd13571">
    <property type="entry name" value="PBP2_PnhD_1"/>
    <property type="match status" value="1"/>
</dbReference>
<dbReference type="Pfam" id="PF12974">
    <property type="entry name" value="Phosphonate-bd"/>
    <property type="match status" value="1"/>
</dbReference>
<dbReference type="AlphaFoldDB" id="A0A1D7QWU6"/>
<dbReference type="PATRIC" id="fig|632773.3.peg.2252"/>
<evidence type="ECO:0000256" key="2">
    <source>
        <dbReference type="ARBA" id="ARBA00022729"/>
    </source>
</evidence>
<dbReference type="EMBL" id="CP012502">
    <property type="protein sequence ID" value="AOM83494.1"/>
    <property type="molecule type" value="Genomic_DNA"/>
</dbReference>
<keyword evidence="2 3" id="KW-0732">Signal</keyword>
<dbReference type="NCBIfam" id="TIGR01098">
    <property type="entry name" value="3A0109s03R"/>
    <property type="match status" value="1"/>
</dbReference>
<evidence type="ECO:0000313" key="5">
    <source>
        <dbReference type="Proteomes" id="UP000094463"/>
    </source>
</evidence>
<dbReference type="GO" id="GO:0043190">
    <property type="term" value="C:ATP-binding cassette (ABC) transporter complex"/>
    <property type="evidence" value="ECO:0007669"/>
    <property type="project" value="InterPro"/>
</dbReference>
<dbReference type="PROSITE" id="PS51257">
    <property type="entry name" value="PROKAR_LIPOPROTEIN"/>
    <property type="match status" value="1"/>
</dbReference>
<dbReference type="OrthoDB" id="9781943at2"/>
<gene>
    <name evidence="4" type="primary">ptxB-1</name>
    <name evidence="4" type="ORF">BBEV_2136</name>
</gene>
<evidence type="ECO:0000256" key="1">
    <source>
        <dbReference type="ARBA" id="ARBA00007162"/>
    </source>
</evidence>
<dbReference type="KEGG" id="bbev:BBEV_2136"/>
<evidence type="ECO:0000313" key="4">
    <source>
        <dbReference type="EMBL" id="AOM83494.1"/>
    </source>
</evidence>
<feature type="signal peptide" evidence="3">
    <location>
        <begin position="1"/>
        <end position="22"/>
    </location>
</feature>
<accession>A0A1D7QWU6</accession>
<dbReference type="InterPro" id="IPR005770">
    <property type="entry name" value="PhnD"/>
</dbReference>
<evidence type="ECO:0000256" key="3">
    <source>
        <dbReference type="SAM" id="SignalP"/>
    </source>
</evidence>
<dbReference type="SUPFAM" id="SSF53850">
    <property type="entry name" value="Periplasmic binding protein-like II"/>
    <property type="match status" value="1"/>
</dbReference>
<reference evidence="4 5" key="1">
    <citation type="submission" date="2015-08" db="EMBL/GenBank/DDBJ databases">
        <title>The complete genome sequence of Bacillus beveridgei MLTeJB.</title>
        <authorList>
            <person name="Hanson T.E."/>
            <person name="Mesa C."/>
            <person name="Basesman S.M."/>
            <person name="Oremland R.S."/>
        </authorList>
    </citation>
    <scope>NUCLEOTIDE SEQUENCE [LARGE SCALE GENOMIC DNA]</scope>
    <source>
        <strain evidence="4 5">MLTeJB</strain>
    </source>
</reference>
<feature type="chain" id="PRO_5039113320" evidence="3">
    <location>
        <begin position="23"/>
        <end position="309"/>
    </location>
</feature>
<proteinExistence type="inferred from homology"/>
<protein>
    <submittedName>
        <fullName evidence="4">Phosphite/phosphonate ABC transporter, substrate binding protein, PBP2 superfamily</fullName>
    </submittedName>
</protein>
<organism evidence="4 5">
    <name type="scientific">Salisediminibacterium beveridgei</name>
    <dbReference type="NCBI Taxonomy" id="632773"/>
    <lineage>
        <taxon>Bacteria</taxon>
        <taxon>Bacillati</taxon>
        <taxon>Bacillota</taxon>
        <taxon>Bacilli</taxon>
        <taxon>Bacillales</taxon>
        <taxon>Bacillaceae</taxon>
        <taxon>Salisediminibacterium</taxon>
    </lineage>
</organism>
<sequence>MGKILSSVMMLFIFLLAGCSNERDLDFITIKSEDVSEMSQEDIQIRDNHEDIVNIAFASVVSPKETKSKYELLVDYIEEELERPVNVIRKQTYDEVNQLLKNGEVDIGFICSLSYVLGREEGFLEGVATPVVNGEDMYRSYLIVNKNSDLYELEDLQGTRFAYMDPYSYSGRLAMLDLIEQKGFNRETFFKETFYTYSHDYSVNAVAKGAVDAASVDSILFDLLIENDNDYANEIRIIDKGSYAGAPPVVVSSQIDPELKGQFINIMLTLHENPEGKDILDQVQIDSYTGLKPSHYDPIADIVEKIGDF</sequence>
<comment type="similarity">
    <text evidence="1">Belongs to the phosphate/phosphite/phosphonate binding protein family.</text>
</comment>
<name>A0A1D7QWU6_9BACI</name>
<dbReference type="Proteomes" id="UP000094463">
    <property type="component" value="Chromosome"/>
</dbReference>
<dbReference type="Gene3D" id="3.40.190.10">
    <property type="entry name" value="Periplasmic binding protein-like II"/>
    <property type="match status" value="2"/>
</dbReference>